<organism evidence="1">
    <name type="scientific">Citrobacter freundii</name>
    <dbReference type="NCBI Taxonomy" id="546"/>
    <lineage>
        <taxon>Bacteria</taxon>
        <taxon>Pseudomonadati</taxon>
        <taxon>Pseudomonadota</taxon>
        <taxon>Gammaproteobacteria</taxon>
        <taxon>Enterobacterales</taxon>
        <taxon>Enterobacteriaceae</taxon>
        <taxon>Citrobacter</taxon>
        <taxon>Citrobacter freundii complex</taxon>
    </lineage>
</organism>
<gene>
    <name evidence="1" type="ORF">p112298KPC_063</name>
    <name evidence="2" type="ORF">RYZ67_21265</name>
</gene>
<protein>
    <submittedName>
        <fullName evidence="1">Uncharacterized protein</fullName>
    </submittedName>
</protein>
<evidence type="ECO:0000313" key="1">
    <source>
        <dbReference type="EMBL" id="ALA08742.1"/>
    </source>
</evidence>
<reference evidence="2" key="2">
    <citation type="submission" date="2023-10" db="EMBL/GenBank/DDBJ databases">
        <title>Fecal carriage and genetic characteristics of carbapenem-resistant Enterobacterales among healthy adults from four provinces of China.</title>
        <authorList>
            <person name="Li Y."/>
            <person name="Zhang R."/>
        </authorList>
    </citation>
    <scope>NUCLEOTIDE SEQUENCE</scope>
    <source>
        <strain evidence="2">HN-136</strain>
    </source>
</reference>
<dbReference type="EMBL" id="JAWPBU010000034">
    <property type="protein sequence ID" value="MDW2760991.1"/>
    <property type="molecule type" value="Genomic_DNA"/>
</dbReference>
<sequence length="112" mass="13016">MNTWLIGVDIEVSDLEFPAYFLIQAESLALAEAGVVYMGRTWWQECLEESDGCRWAYRSGKSVWFNSITLLDDVESSILQELKFLDAWVVTGDLTSPRVQNQFNEHWDEFTR</sequence>
<reference evidence="1" key="1">
    <citation type="journal article" date="2015" name="J. Antimicrob. Chemother.">
        <title>Coexistence of a novel KPC-2-encoding MDR plasmid and an NDM-1-encoding pNDM-HN380-like plasmid in a clinical isolate of Citrobacter freundii.</title>
        <authorList>
            <person name="Feng J."/>
            <person name="Qiu Y."/>
            <person name="Yin Z."/>
            <person name="Chen W."/>
            <person name="Yang H."/>
            <person name="Yang W."/>
            <person name="Wang J."/>
            <person name="Gao Y."/>
            <person name="Zhou D."/>
        </authorList>
    </citation>
    <scope>NUCLEOTIDE SEQUENCE</scope>
    <source>
        <strain evidence="1">112298</strain>
        <plasmid evidence="1">p112298-KPC</plasmid>
    </source>
</reference>
<name>A0A0K2CS11_CITFR</name>
<geneLocation type="plasmid" evidence="1">
    <name>p112298-KPC</name>
</geneLocation>
<dbReference type="EMBL" id="KP987215">
    <property type="protein sequence ID" value="ALA08742.1"/>
    <property type="molecule type" value="Genomic_DNA"/>
</dbReference>
<dbReference type="GeneID" id="39724803"/>
<proteinExistence type="predicted"/>
<keyword evidence="1" id="KW-0614">Plasmid</keyword>
<dbReference type="RefSeq" id="WP_053389741.1">
    <property type="nucleotide sequence ID" value="NZ_CM008470.1"/>
</dbReference>
<dbReference type="AlphaFoldDB" id="A0A0K2CS11"/>
<evidence type="ECO:0000313" key="2">
    <source>
        <dbReference type="EMBL" id="MDW2760991.1"/>
    </source>
</evidence>
<dbReference type="Proteomes" id="UP001278087">
    <property type="component" value="Unassembled WGS sequence"/>
</dbReference>
<accession>A0A0K2CS11</accession>